<keyword evidence="6" id="KW-0808">Transferase</keyword>
<name>A0A0N4ZDC1_PARTI</name>
<keyword evidence="7 12" id="KW-0812">Transmembrane</keyword>
<keyword evidence="14" id="KW-1185">Reference proteome</keyword>
<evidence type="ECO:0000256" key="4">
    <source>
        <dbReference type="ARBA" id="ARBA00012557"/>
    </source>
</evidence>
<dbReference type="Pfam" id="PF02434">
    <property type="entry name" value="Fringe"/>
    <property type="match status" value="1"/>
</dbReference>
<feature type="domain" description="Fringe-like glycosyltransferase" evidence="13">
    <location>
        <begin position="52"/>
        <end position="223"/>
    </location>
</feature>
<sequence>MSKNKFQVYILIIIFLSISFCTSNIHEYMKFQQSYDNSVFHNISFELQSNIKIFCVILTTPKNKEAKCIPQKNTWLKRCNNYVFASTINDKTLPSIKSFRHDDYKYSYGKIKNAFRWVKNNYNIDEYDYFLKADDDTYFIMENLRGYLINKNPDKYFYFGFRVYNPPNNIKNAYIQGGAGYVMSKVTFKTLVEKGFNNPNYCSQRNDMFDDMEIGRCLNRMGIYTSFLLDDKYRILFNPQDLASTIMGRKNQKDFFERYGKIYLREGYNAMSDYPISFHYIKGDFMYVLEYLFYHAQVIGMTTRMDRIENSDKVGTMKKVQQRMELIKMFTKYNYRRL</sequence>
<evidence type="ECO:0000256" key="10">
    <source>
        <dbReference type="ARBA" id="ARBA00022989"/>
    </source>
</evidence>
<protein>
    <recommendedName>
        <fullName evidence="4">N-acetylgalactosaminide beta-1,3-galactosyltransferase</fullName>
        <ecNumber evidence="4">2.4.1.122</ecNumber>
    </recommendedName>
</protein>
<evidence type="ECO:0000256" key="6">
    <source>
        <dbReference type="ARBA" id="ARBA00022679"/>
    </source>
</evidence>
<dbReference type="AlphaFoldDB" id="A0A0N4ZDC1"/>
<dbReference type="WBParaSite" id="PTRK_0000556600.1">
    <property type="protein sequence ID" value="PTRK_0000556600.1"/>
    <property type="gene ID" value="PTRK_0000556600"/>
</dbReference>
<proteinExistence type="inferred from homology"/>
<evidence type="ECO:0000313" key="14">
    <source>
        <dbReference type="Proteomes" id="UP000038045"/>
    </source>
</evidence>
<organism evidence="14 15">
    <name type="scientific">Parastrongyloides trichosuri</name>
    <name type="common">Possum-specific nematode worm</name>
    <dbReference type="NCBI Taxonomy" id="131310"/>
    <lineage>
        <taxon>Eukaryota</taxon>
        <taxon>Metazoa</taxon>
        <taxon>Ecdysozoa</taxon>
        <taxon>Nematoda</taxon>
        <taxon>Chromadorea</taxon>
        <taxon>Rhabditida</taxon>
        <taxon>Tylenchina</taxon>
        <taxon>Panagrolaimomorpha</taxon>
        <taxon>Strongyloidoidea</taxon>
        <taxon>Strongyloididae</taxon>
        <taxon>Parastrongyloides</taxon>
    </lineage>
</organism>
<comment type="pathway">
    <text evidence="2">Protein modification; protein glycosylation.</text>
</comment>
<keyword evidence="5" id="KW-0328">Glycosyltransferase</keyword>
<dbReference type="InterPro" id="IPR026050">
    <property type="entry name" value="C1GALT1/C1GALT1_chp1"/>
</dbReference>
<dbReference type="STRING" id="131310.A0A0N4ZDC1"/>
<evidence type="ECO:0000256" key="3">
    <source>
        <dbReference type="ARBA" id="ARBA00006462"/>
    </source>
</evidence>
<keyword evidence="10 12" id="KW-1133">Transmembrane helix</keyword>
<keyword evidence="11 12" id="KW-0472">Membrane</keyword>
<reference evidence="15" key="1">
    <citation type="submission" date="2017-02" db="UniProtKB">
        <authorList>
            <consortium name="WormBaseParasite"/>
        </authorList>
    </citation>
    <scope>IDENTIFICATION</scope>
</reference>
<evidence type="ECO:0000256" key="12">
    <source>
        <dbReference type="SAM" id="Phobius"/>
    </source>
</evidence>
<feature type="transmembrane region" description="Helical" evidence="12">
    <location>
        <begin position="6"/>
        <end position="25"/>
    </location>
</feature>
<accession>A0A0N4ZDC1</accession>
<dbReference type="GO" id="GO:0000166">
    <property type="term" value="F:nucleotide binding"/>
    <property type="evidence" value="ECO:0007669"/>
    <property type="project" value="UniProtKB-KW"/>
</dbReference>
<dbReference type="PANTHER" id="PTHR23033">
    <property type="entry name" value="BETA1,3-GALACTOSYLTRANSFERASE"/>
    <property type="match status" value="1"/>
</dbReference>
<evidence type="ECO:0000256" key="2">
    <source>
        <dbReference type="ARBA" id="ARBA00004922"/>
    </source>
</evidence>
<dbReference type="EC" id="2.4.1.122" evidence="4"/>
<dbReference type="InterPro" id="IPR003378">
    <property type="entry name" value="Fringe-like_glycosylTrfase"/>
</dbReference>
<evidence type="ECO:0000256" key="11">
    <source>
        <dbReference type="ARBA" id="ARBA00023136"/>
    </source>
</evidence>
<dbReference type="Gene3D" id="3.90.550.50">
    <property type="match status" value="1"/>
</dbReference>
<evidence type="ECO:0000256" key="8">
    <source>
        <dbReference type="ARBA" id="ARBA00022741"/>
    </source>
</evidence>
<dbReference type="GO" id="GO:0016263">
    <property type="term" value="F:glycoprotein-N-acetylgalactosamine 3-beta-galactosyltransferase activity"/>
    <property type="evidence" value="ECO:0007669"/>
    <property type="project" value="UniProtKB-EC"/>
</dbReference>
<evidence type="ECO:0000313" key="15">
    <source>
        <dbReference type="WBParaSite" id="PTRK_0000556600.1"/>
    </source>
</evidence>
<comment type="subcellular location">
    <subcellularLocation>
        <location evidence="1">Membrane</location>
        <topology evidence="1">Single-pass type II membrane protein</topology>
    </subcellularLocation>
</comment>
<evidence type="ECO:0000256" key="1">
    <source>
        <dbReference type="ARBA" id="ARBA00004606"/>
    </source>
</evidence>
<keyword evidence="8" id="KW-0547">Nucleotide-binding</keyword>
<evidence type="ECO:0000256" key="7">
    <source>
        <dbReference type="ARBA" id="ARBA00022692"/>
    </source>
</evidence>
<evidence type="ECO:0000256" key="9">
    <source>
        <dbReference type="ARBA" id="ARBA00022968"/>
    </source>
</evidence>
<dbReference type="GO" id="GO:0016020">
    <property type="term" value="C:membrane"/>
    <property type="evidence" value="ECO:0007669"/>
    <property type="project" value="UniProtKB-SubCell"/>
</dbReference>
<evidence type="ECO:0000259" key="13">
    <source>
        <dbReference type="Pfam" id="PF02434"/>
    </source>
</evidence>
<dbReference type="PANTHER" id="PTHR23033:SF12">
    <property type="entry name" value="GLYCOPROTEIN-N-ACETYLGALACTOSAMINE 3-BETA-GALACTOSYLTRANSFERASE 1-RELATED"/>
    <property type="match status" value="1"/>
</dbReference>
<comment type="similarity">
    <text evidence="3">Belongs to the glycosyltransferase 31 family. Beta3-Gal-T subfamily.</text>
</comment>
<dbReference type="Proteomes" id="UP000038045">
    <property type="component" value="Unplaced"/>
</dbReference>
<evidence type="ECO:0000256" key="5">
    <source>
        <dbReference type="ARBA" id="ARBA00022676"/>
    </source>
</evidence>
<keyword evidence="9" id="KW-0735">Signal-anchor</keyword>